<feature type="domain" description="Xylose isomerase-like TIM barrel" evidence="1">
    <location>
        <begin position="22"/>
        <end position="257"/>
    </location>
</feature>
<dbReference type="RefSeq" id="WP_129821335.1">
    <property type="nucleotide sequence ID" value="NZ_JADMNR010000003.1"/>
</dbReference>
<dbReference type="Pfam" id="PF01261">
    <property type="entry name" value="AP_endonuc_2"/>
    <property type="match status" value="1"/>
</dbReference>
<accession>A0A6I3NK24</accession>
<proteinExistence type="predicted"/>
<dbReference type="Gene3D" id="3.20.20.150">
    <property type="entry name" value="Divalent-metal-dependent TIM barrel enzymes"/>
    <property type="match status" value="1"/>
</dbReference>
<gene>
    <name evidence="2" type="ORF">GMA64_01300</name>
</gene>
<dbReference type="InterPro" id="IPR013022">
    <property type="entry name" value="Xyl_isomerase-like_TIM-brl"/>
</dbReference>
<sequence>MRGIKYGMPQLLELKDIEENIQFCEKIGLNFIELNANLPICQPDRINVRYLNRLKMQYGVEFTIHLPEELDLGHFNRREREAYLKIIEESIGIADRLGIKILNLHMNPGIHFTMPEQTVELYETYKQDYLENIKSCKEAINLFLGGTGVMIAIENTGIFDRPHIREAVEILLQSDRFCLTWDVGHDYCHKDCDHEFILKHIDRVKHIHMHDAKGTHDHLPLFSGEIDLDEVFNLVKGNNPTILLEVKTKEALIHSVAKLKEKIWINSN</sequence>
<evidence type="ECO:0000259" key="1">
    <source>
        <dbReference type="Pfam" id="PF01261"/>
    </source>
</evidence>
<dbReference type="PANTHER" id="PTHR12110">
    <property type="entry name" value="HYDROXYPYRUVATE ISOMERASE"/>
    <property type="match status" value="1"/>
</dbReference>
<comment type="caution">
    <text evidence="2">The sequence shown here is derived from an EMBL/GenBank/DDBJ whole genome shotgun (WGS) entry which is preliminary data.</text>
</comment>
<protein>
    <submittedName>
        <fullName evidence="2">TIM barrel protein</fullName>
    </submittedName>
</protein>
<dbReference type="InterPro" id="IPR050312">
    <property type="entry name" value="IolE/XylAMocC-like"/>
</dbReference>
<organism evidence="2">
    <name type="scientific">Turicibacter sanguinis</name>
    <dbReference type="NCBI Taxonomy" id="154288"/>
    <lineage>
        <taxon>Bacteria</taxon>
        <taxon>Bacillati</taxon>
        <taxon>Bacillota</taxon>
        <taxon>Erysipelotrichia</taxon>
        <taxon>Erysipelotrichales</taxon>
        <taxon>Turicibacteraceae</taxon>
        <taxon>Turicibacter</taxon>
    </lineage>
</organism>
<name>A0A6I3NK24_9FIRM</name>
<dbReference type="AlphaFoldDB" id="A0A6I3NK24"/>
<dbReference type="InterPro" id="IPR036237">
    <property type="entry name" value="Xyl_isomerase-like_sf"/>
</dbReference>
<evidence type="ECO:0000313" key="2">
    <source>
        <dbReference type="EMBL" id="MTL93156.1"/>
    </source>
</evidence>
<dbReference type="EMBL" id="WMQV01000002">
    <property type="protein sequence ID" value="MTL93156.1"/>
    <property type="molecule type" value="Genomic_DNA"/>
</dbReference>
<reference evidence="2" key="1">
    <citation type="journal article" date="2019" name="Nat. Med.">
        <title>A library of human gut bacterial isolates paired with longitudinal multiomics data enables mechanistic microbiome research.</title>
        <authorList>
            <person name="Poyet M."/>
            <person name="Groussin M."/>
            <person name="Gibbons S.M."/>
            <person name="Avila-Pacheco J."/>
            <person name="Jiang X."/>
            <person name="Kearney S.M."/>
            <person name="Perrotta A.R."/>
            <person name="Berdy B."/>
            <person name="Zhao S."/>
            <person name="Lieberman T.D."/>
            <person name="Swanson P.K."/>
            <person name="Smith M."/>
            <person name="Roesemann S."/>
            <person name="Alexander J.E."/>
            <person name="Rich S.A."/>
            <person name="Livny J."/>
            <person name="Vlamakis H."/>
            <person name="Clish C."/>
            <person name="Bullock K."/>
            <person name="Deik A."/>
            <person name="Scott J."/>
            <person name="Pierce K.A."/>
            <person name="Xavier R.J."/>
            <person name="Alm E.J."/>
        </authorList>
    </citation>
    <scope>NUCLEOTIDE SEQUENCE</scope>
    <source>
        <strain evidence="2">BIOML-A179</strain>
    </source>
</reference>
<dbReference type="SUPFAM" id="SSF51658">
    <property type="entry name" value="Xylose isomerase-like"/>
    <property type="match status" value="1"/>
</dbReference>